<dbReference type="RefSeq" id="WP_230499156.1">
    <property type="nucleotide sequence ID" value="NZ_CAKJTG010000055.1"/>
</dbReference>
<keyword evidence="1" id="KW-0812">Transmembrane</keyword>
<keyword evidence="5" id="KW-1185">Reference proteome</keyword>
<evidence type="ECO:0008006" key="6">
    <source>
        <dbReference type="Google" id="ProtNLM"/>
    </source>
</evidence>
<gene>
    <name evidence="4" type="ORF">NEOCIP111885_04579</name>
</gene>
<feature type="transmembrane region" description="Helical" evidence="1">
    <location>
        <begin position="50"/>
        <end position="68"/>
    </location>
</feature>
<evidence type="ECO:0000259" key="3">
    <source>
        <dbReference type="Pfam" id="PF18705"/>
    </source>
</evidence>
<dbReference type="Proteomes" id="UP000789845">
    <property type="component" value="Unassembled WGS sequence"/>
</dbReference>
<protein>
    <recommendedName>
        <fullName evidence="6">DUF4179 domain-containing protein</fullName>
    </recommendedName>
</protein>
<dbReference type="EMBL" id="CAKJTG010000055">
    <property type="protein sequence ID" value="CAG9610799.1"/>
    <property type="molecule type" value="Genomic_DNA"/>
</dbReference>
<sequence>MFNKEEEKLQDYKKMYDNIPVSIDSLDAAIMAGFQRAKIEEVKKPRPKKWLYSFVAAAVLLIGFFTSVRLSPALADYVAVLPGMEKIVDMIRLDKGKLSAIENDYYQEIGASARANGLKITIDGAIADKKGMVLFYSLEADKKQKNLNLDAFKLERQDGKELLYGASSGAHHSEKGETHFSGTIDYYFQKDIDTNEFVMELKISGDTSAELTIPFSLTKDLKEKKTYKVNKTVDIEGQKITFMSATVYPLSVAVHLKYDPSNTKKILNLEDLRLVDENGEVWNKVNNGVTATNISENEHIIYLQSNYFRQPKELNLALNKLQAIERDEEFVMVDVGAGKILKQPEGDFLREVKVEGGYLHFKMVTEEAFSNYIFGRVFDSEGNELQSGSFLRSTREDLGETNFGIEIENLKQLKGTVSVEINSFPSWIEGDVKVRLK</sequence>
<comment type="caution">
    <text evidence="4">The sequence shown here is derived from an EMBL/GenBank/DDBJ whole genome shotgun (WGS) entry which is preliminary data.</text>
</comment>
<dbReference type="Gene3D" id="2.60.40.1630">
    <property type="entry name" value="bacillus anthracis domain"/>
    <property type="match status" value="1"/>
</dbReference>
<feature type="domain" description="DUF5643" evidence="3">
    <location>
        <begin position="224"/>
        <end position="334"/>
    </location>
</feature>
<accession>A0A9C7GDZ9</accession>
<evidence type="ECO:0000256" key="1">
    <source>
        <dbReference type="SAM" id="Phobius"/>
    </source>
</evidence>
<dbReference type="InterPro" id="IPR025436">
    <property type="entry name" value="DUF4179"/>
</dbReference>
<dbReference type="AlphaFoldDB" id="A0A9C7GDZ9"/>
<proteinExistence type="predicted"/>
<dbReference type="Pfam" id="PF18705">
    <property type="entry name" value="DUF5643"/>
    <property type="match status" value="1"/>
</dbReference>
<keyword evidence="1" id="KW-0472">Membrane</keyword>
<dbReference type="Pfam" id="PF13786">
    <property type="entry name" value="DUF4179"/>
    <property type="match status" value="1"/>
</dbReference>
<organism evidence="4 5">
    <name type="scientific">Pseudoneobacillus rhizosphaerae</name>
    <dbReference type="NCBI Taxonomy" id="2880968"/>
    <lineage>
        <taxon>Bacteria</taxon>
        <taxon>Bacillati</taxon>
        <taxon>Bacillota</taxon>
        <taxon>Bacilli</taxon>
        <taxon>Bacillales</taxon>
        <taxon>Bacillaceae</taxon>
        <taxon>Pseudoneobacillus</taxon>
    </lineage>
</organism>
<dbReference type="InterPro" id="IPR040680">
    <property type="entry name" value="DUF5643"/>
</dbReference>
<evidence type="ECO:0000313" key="5">
    <source>
        <dbReference type="Proteomes" id="UP000789845"/>
    </source>
</evidence>
<feature type="domain" description="DUF4179" evidence="2">
    <location>
        <begin position="48"/>
        <end position="139"/>
    </location>
</feature>
<keyword evidence="1" id="KW-1133">Transmembrane helix</keyword>
<evidence type="ECO:0000313" key="4">
    <source>
        <dbReference type="EMBL" id="CAG9610799.1"/>
    </source>
</evidence>
<reference evidence="4" key="1">
    <citation type="submission" date="2021-10" db="EMBL/GenBank/DDBJ databases">
        <authorList>
            <person name="Criscuolo A."/>
        </authorList>
    </citation>
    <scope>NUCLEOTIDE SEQUENCE</scope>
    <source>
        <strain evidence="4">CIP111885</strain>
    </source>
</reference>
<evidence type="ECO:0000259" key="2">
    <source>
        <dbReference type="Pfam" id="PF13786"/>
    </source>
</evidence>
<name>A0A9C7GDZ9_9BACI</name>